<evidence type="ECO:0000256" key="3">
    <source>
        <dbReference type="ARBA" id="ARBA00022993"/>
    </source>
</evidence>
<gene>
    <name evidence="5" type="ORF">MGAL_10B082611</name>
</gene>
<evidence type="ECO:0000256" key="2">
    <source>
        <dbReference type="ARBA" id="ARBA00022840"/>
    </source>
</evidence>
<keyword evidence="1" id="KW-0547">Nucleotide-binding</keyword>
<dbReference type="Proteomes" id="UP000596742">
    <property type="component" value="Unassembled WGS sequence"/>
</dbReference>
<dbReference type="OrthoDB" id="498611at2759"/>
<dbReference type="GO" id="GO:0005829">
    <property type="term" value="C:cytosol"/>
    <property type="evidence" value="ECO:0007669"/>
    <property type="project" value="TreeGrafter"/>
</dbReference>
<name>A0A8B6DPC5_MYTGA</name>
<dbReference type="GO" id="GO:0005634">
    <property type="term" value="C:nucleus"/>
    <property type="evidence" value="ECO:0007669"/>
    <property type="project" value="TreeGrafter"/>
</dbReference>
<keyword evidence="5" id="KW-0418">Kinase</keyword>
<dbReference type="PANTHER" id="PTHR12280">
    <property type="entry name" value="PANTOTHENATE KINASE"/>
    <property type="match status" value="1"/>
</dbReference>
<keyword evidence="4" id="KW-0175">Coiled coil</keyword>
<dbReference type="AlphaFoldDB" id="A0A8B6DPC5"/>
<sequence length="512" mass="59760">MNRYRAERNELRGDKERLEKYIDKLAGERNHLAKKLQKIELEKSQFEEQIVNLETQLLNAESDETLKTKSLENTITYLKKFIFEIEERTFSPKNELMKSGSINARENLLENALKDAKQDSEYHKDQLEIYREEKNDAKTSLSTCEIEKEKLQLEVAQLQKSLQKQKQKAEEQINNFKVKEKQKELQEDELRKKLKAIERKRKELPFRDQKVLLQQKEDNKNLIEENRSLRAEVYEYKNGVHTKLLQQQENNGKLNEENESLRAEIYKLENKHDRELLLEQENRKWIEVIESLRTEIYEVGNKHAEERKKHIDIQYKLEHEISSLKIKNSEADEQVESETKYERIGGTSTGGGTFWGLGSLLTKAKTFDDLLELAEKGDHKKVDMLVRDIYGGEYSTIGLTGDIIASSFGKAARTDKENVPCYKDEDVARSLLLSISNDIGQLASLYCRLHQLKKIYFGGYFIRGHPLTMHTISFAINFWSKMYIHPAGKIYNCPPPTDELMLSFTDGITQTP</sequence>
<dbReference type="Gene3D" id="3.30.420.40">
    <property type="match status" value="1"/>
</dbReference>
<dbReference type="EC" id="2.7.1.33" evidence="5"/>
<evidence type="ECO:0000256" key="4">
    <source>
        <dbReference type="SAM" id="Coils"/>
    </source>
</evidence>
<protein>
    <submittedName>
        <fullName evidence="5">Type II pantothenate kinase</fullName>
        <ecNumber evidence="5">2.7.1.33</ecNumber>
    </submittedName>
</protein>
<dbReference type="Pfam" id="PF03630">
    <property type="entry name" value="Fumble"/>
    <property type="match status" value="1"/>
</dbReference>
<dbReference type="GO" id="GO:0004594">
    <property type="term" value="F:pantothenate kinase activity"/>
    <property type="evidence" value="ECO:0007669"/>
    <property type="project" value="UniProtKB-EC"/>
</dbReference>
<dbReference type="EMBL" id="UYJE01003765">
    <property type="protein sequence ID" value="VDI22284.1"/>
    <property type="molecule type" value="Genomic_DNA"/>
</dbReference>
<evidence type="ECO:0000256" key="1">
    <source>
        <dbReference type="ARBA" id="ARBA00022741"/>
    </source>
</evidence>
<reference evidence="5" key="1">
    <citation type="submission" date="2018-11" db="EMBL/GenBank/DDBJ databases">
        <authorList>
            <person name="Alioto T."/>
            <person name="Alioto T."/>
        </authorList>
    </citation>
    <scope>NUCLEOTIDE SEQUENCE</scope>
</reference>
<feature type="coiled-coil region" evidence="4">
    <location>
        <begin position="1"/>
        <end position="63"/>
    </location>
</feature>
<keyword evidence="3" id="KW-0173">Coenzyme A biosynthesis</keyword>
<dbReference type="InterPro" id="IPR043129">
    <property type="entry name" value="ATPase_NBD"/>
</dbReference>
<accession>A0A8B6DPC5</accession>
<dbReference type="InterPro" id="IPR004567">
    <property type="entry name" value="Type_II_PanK"/>
</dbReference>
<dbReference type="GO" id="GO:0015937">
    <property type="term" value="P:coenzyme A biosynthetic process"/>
    <property type="evidence" value="ECO:0007669"/>
    <property type="project" value="UniProtKB-KW"/>
</dbReference>
<dbReference type="PANTHER" id="PTHR12280:SF20">
    <property type="entry name" value="4'-PHOSPHOPANTETHEINE PHOSPHATASE"/>
    <property type="match status" value="1"/>
</dbReference>
<dbReference type="GO" id="GO:0005524">
    <property type="term" value="F:ATP binding"/>
    <property type="evidence" value="ECO:0007669"/>
    <property type="project" value="UniProtKB-KW"/>
</dbReference>
<evidence type="ECO:0000313" key="6">
    <source>
        <dbReference type="Proteomes" id="UP000596742"/>
    </source>
</evidence>
<keyword evidence="2" id="KW-0067">ATP-binding</keyword>
<feature type="coiled-coil region" evidence="4">
    <location>
        <begin position="113"/>
        <end position="271"/>
    </location>
</feature>
<dbReference type="SUPFAM" id="SSF53067">
    <property type="entry name" value="Actin-like ATPase domain"/>
    <property type="match status" value="1"/>
</dbReference>
<organism evidence="5 6">
    <name type="scientific">Mytilus galloprovincialis</name>
    <name type="common">Mediterranean mussel</name>
    <dbReference type="NCBI Taxonomy" id="29158"/>
    <lineage>
        <taxon>Eukaryota</taxon>
        <taxon>Metazoa</taxon>
        <taxon>Spiralia</taxon>
        <taxon>Lophotrochozoa</taxon>
        <taxon>Mollusca</taxon>
        <taxon>Bivalvia</taxon>
        <taxon>Autobranchia</taxon>
        <taxon>Pteriomorphia</taxon>
        <taxon>Mytilida</taxon>
        <taxon>Mytiloidea</taxon>
        <taxon>Mytilidae</taxon>
        <taxon>Mytilinae</taxon>
        <taxon>Mytilus</taxon>
    </lineage>
</organism>
<comment type="caution">
    <text evidence="5">The sequence shown here is derived from an EMBL/GenBank/DDBJ whole genome shotgun (WGS) entry which is preliminary data.</text>
</comment>
<keyword evidence="5" id="KW-0808">Transferase</keyword>
<evidence type="ECO:0000313" key="5">
    <source>
        <dbReference type="EMBL" id="VDI22284.1"/>
    </source>
</evidence>
<keyword evidence="6" id="KW-1185">Reference proteome</keyword>
<proteinExistence type="predicted"/>